<feature type="non-terminal residue" evidence="3">
    <location>
        <position position="1"/>
    </location>
</feature>
<gene>
    <name evidence="3" type="ORF">EJB05_57518</name>
</gene>
<dbReference type="EMBL" id="RWGY01001052">
    <property type="protein sequence ID" value="TVT97249.1"/>
    <property type="molecule type" value="Genomic_DNA"/>
</dbReference>
<dbReference type="InterPro" id="IPR002083">
    <property type="entry name" value="MATH/TRAF_dom"/>
</dbReference>
<dbReference type="Gene3D" id="2.60.210.10">
    <property type="entry name" value="Apoptosis, Tumor Necrosis Factor Receptor Associated Protein 2, Chain A"/>
    <property type="match status" value="1"/>
</dbReference>
<dbReference type="InterPro" id="IPR045005">
    <property type="entry name" value="BPM1-6"/>
</dbReference>
<protein>
    <recommendedName>
        <fullName evidence="2">MATH domain-containing protein</fullName>
    </recommendedName>
</protein>
<dbReference type="OrthoDB" id="662532at2759"/>
<feature type="domain" description="MATH" evidence="2">
    <location>
        <begin position="29"/>
        <end position="154"/>
    </location>
</feature>
<dbReference type="InterPro" id="IPR008974">
    <property type="entry name" value="TRAF-like"/>
</dbReference>
<name>A0A5J9SDP7_9POAL</name>
<keyword evidence="4" id="KW-1185">Reference proteome</keyword>
<evidence type="ECO:0000313" key="3">
    <source>
        <dbReference type="EMBL" id="TVT97249.1"/>
    </source>
</evidence>
<evidence type="ECO:0000256" key="1">
    <source>
        <dbReference type="SAM" id="MobiDB-lite"/>
    </source>
</evidence>
<organism evidence="3 4">
    <name type="scientific">Eragrostis curvula</name>
    <name type="common">weeping love grass</name>
    <dbReference type="NCBI Taxonomy" id="38414"/>
    <lineage>
        <taxon>Eukaryota</taxon>
        <taxon>Viridiplantae</taxon>
        <taxon>Streptophyta</taxon>
        <taxon>Embryophyta</taxon>
        <taxon>Tracheophyta</taxon>
        <taxon>Spermatophyta</taxon>
        <taxon>Magnoliopsida</taxon>
        <taxon>Liliopsida</taxon>
        <taxon>Poales</taxon>
        <taxon>Poaceae</taxon>
        <taxon>PACMAD clade</taxon>
        <taxon>Chloridoideae</taxon>
        <taxon>Eragrostideae</taxon>
        <taxon>Eragrostidinae</taxon>
        <taxon>Eragrostis</taxon>
    </lineage>
</organism>
<evidence type="ECO:0000259" key="2">
    <source>
        <dbReference type="PROSITE" id="PS50144"/>
    </source>
</evidence>
<proteinExistence type="predicted"/>
<dbReference type="Pfam" id="PF22486">
    <property type="entry name" value="MATH_2"/>
    <property type="match status" value="1"/>
</dbReference>
<dbReference type="Proteomes" id="UP000324897">
    <property type="component" value="Unassembled WGS sequence"/>
</dbReference>
<dbReference type="CDD" id="cd00121">
    <property type="entry name" value="MATH"/>
    <property type="match status" value="1"/>
</dbReference>
<dbReference type="GO" id="GO:0016567">
    <property type="term" value="P:protein ubiquitination"/>
    <property type="evidence" value="ECO:0007669"/>
    <property type="project" value="InterPro"/>
</dbReference>
<accession>A0A5J9SDP7</accession>
<sequence length="211" mass="23824">MSAAPQLLAAASVGRLSRSASGILVKAATGLHVLRGDGYSWTKTLAAGERISSNQFLVGNEYWFMDYYPNGADGSKASDYISLRLRLRNGCSRRDCHIVYRRDSAVQVQHRRPNRQGRLRGSGCGPDEFITREELERRSETLLPDDCLAIRCDVGVAQQERVADVAPKHKQHNRHDDSDESDWEGSPEGRRRGQPLNDLEYIRRCLARRRT</sequence>
<dbReference type="AlphaFoldDB" id="A0A5J9SDP7"/>
<feature type="region of interest" description="Disordered" evidence="1">
    <location>
        <begin position="163"/>
        <end position="194"/>
    </location>
</feature>
<dbReference type="SUPFAM" id="SSF49599">
    <property type="entry name" value="TRAF domain-like"/>
    <property type="match status" value="1"/>
</dbReference>
<dbReference type="Gramene" id="TVT97249">
    <property type="protein sequence ID" value="TVT97249"/>
    <property type="gene ID" value="EJB05_57518"/>
</dbReference>
<dbReference type="PROSITE" id="PS50144">
    <property type="entry name" value="MATH"/>
    <property type="match status" value="1"/>
</dbReference>
<comment type="caution">
    <text evidence="3">The sequence shown here is derived from an EMBL/GenBank/DDBJ whole genome shotgun (WGS) entry which is preliminary data.</text>
</comment>
<reference evidence="3 4" key="1">
    <citation type="journal article" date="2019" name="Sci. Rep.">
        <title>A high-quality genome of Eragrostis curvula grass provides insights into Poaceae evolution and supports new strategies to enhance forage quality.</title>
        <authorList>
            <person name="Carballo J."/>
            <person name="Santos B.A.C.M."/>
            <person name="Zappacosta D."/>
            <person name="Garbus I."/>
            <person name="Selva J.P."/>
            <person name="Gallo C.A."/>
            <person name="Diaz A."/>
            <person name="Albertini E."/>
            <person name="Caccamo M."/>
            <person name="Echenique V."/>
        </authorList>
    </citation>
    <scope>NUCLEOTIDE SEQUENCE [LARGE SCALE GENOMIC DNA]</scope>
    <source>
        <strain evidence="4">cv. Victoria</strain>
        <tissue evidence="3">Leaf</tissue>
    </source>
</reference>
<dbReference type="PANTHER" id="PTHR26379:SF282">
    <property type="entry name" value="OS04G0433000 PROTEIN"/>
    <property type="match status" value="1"/>
</dbReference>
<dbReference type="PANTHER" id="PTHR26379">
    <property type="entry name" value="BTB/POZ AND MATH DOMAIN-CONTAINING PROTEIN 1"/>
    <property type="match status" value="1"/>
</dbReference>
<evidence type="ECO:0000313" key="4">
    <source>
        <dbReference type="Proteomes" id="UP000324897"/>
    </source>
</evidence>